<dbReference type="PANTHER" id="PTHR13633:SF3">
    <property type="entry name" value="MITOCHONDRIAL TRANSCRIPTION RESCUE FACTOR 1"/>
    <property type="match status" value="1"/>
</dbReference>
<dbReference type="Pfam" id="PF21278">
    <property type="entry name" value="YlmH_1st"/>
    <property type="match status" value="1"/>
</dbReference>
<dbReference type="Proteomes" id="UP000188993">
    <property type="component" value="Chromosome"/>
</dbReference>
<dbReference type="PROSITE" id="PS50889">
    <property type="entry name" value="S4"/>
    <property type="match status" value="1"/>
</dbReference>
<dbReference type="Pfam" id="PF01479">
    <property type="entry name" value="S4"/>
    <property type="match status" value="1"/>
</dbReference>
<feature type="domain" description="RNA-binding S4" evidence="2">
    <location>
        <begin position="182"/>
        <end position="246"/>
    </location>
</feature>
<dbReference type="InterPro" id="IPR040591">
    <property type="entry name" value="RqcP2_RBD"/>
</dbReference>
<proteinExistence type="predicted"/>
<accession>A0A1S6IMS0</accession>
<gene>
    <name evidence="3" type="ORF">BW727_100450</name>
</gene>
<dbReference type="KEGG" id="jda:BW727_100450"/>
<dbReference type="InterPro" id="IPR002942">
    <property type="entry name" value="S4_RNA-bd"/>
</dbReference>
<evidence type="ECO:0000313" key="4">
    <source>
        <dbReference type="Proteomes" id="UP000188993"/>
    </source>
</evidence>
<evidence type="ECO:0000259" key="2">
    <source>
        <dbReference type="SMART" id="SM00363"/>
    </source>
</evidence>
<dbReference type="EMBL" id="CP019728">
    <property type="protein sequence ID" value="AQS52843.1"/>
    <property type="molecule type" value="Genomic_DNA"/>
</dbReference>
<dbReference type="GO" id="GO:0003723">
    <property type="term" value="F:RNA binding"/>
    <property type="evidence" value="ECO:0007669"/>
    <property type="project" value="UniProtKB-KW"/>
</dbReference>
<sequence>MEQVYQHFRKEEQPFIDLVESWLIQVQEQYVPYLTDFLDPRQQYIIEMLVGKLGEVKVQFYGGYQNAERKRALLYPNYFEPKEEDFELDLVEINYPIKFATLTHGKILGTLMGAGVKREMFGDIMSDGERWQFYLAQSIRSFIILQVTKIGKTTVRLEEKNYTDLIKPIDNWEIEHDTVSSLRIDTVISSVYNISRQRAKDLVAGGKVKLNWATYDRPDFELGVRDILSVRGYGRIQLREIEGKSKKDKWRVELGVLRK</sequence>
<dbReference type="InterPro" id="IPR048443">
    <property type="entry name" value="RqcP2_N"/>
</dbReference>
<dbReference type="PANTHER" id="PTHR13633">
    <property type="entry name" value="MITOCHONDRIAL TRANSCRIPTION RESCUE FACTOR 1"/>
    <property type="match status" value="1"/>
</dbReference>
<evidence type="ECO:0000256" key="1">
    <source>
        <dbReference type="PROSITE-ProRule" id="PRU00182"/>
    </source>
</evidence>
<keyword evidence="1" id="KW-0694">RNA-binding</keyword>
<dbReference type="RefSeq" id="WP_062471241.1">
    <property type="nucleotide sequence ID" value="NZ_BBYN01000028.1"/>
</dbReference>
<evidence type="ECO:0000313" key="3">
    <source>
        <dbReference type="EMBL" id="AQS52843.1"/>
    </source>
</evidence>
<reference evidence="3 4" key="1">
    <citation type="journal article" date="2014" name="Int. J. Syst. Evol. Microbiol.">
        <title>Jeotgalibaca dankookensis gen. nov., sp. nov., a member of the family Carnobacteriaceae, isolated from seujeot (Korean traditional food).</title>
        <authorList>
            <person name="Lee D.G."/>
            <person name="Trujillo M.E."/>
            <person name="Kang H."/>
            <person name="Ahn T.Y."/>
        </authorList>
    </citation>
    <scope>NUCLEOTIDE SEQUENCE [LARGE SCALE GENOMIC DNA]</scope>
    <source>
        <strain evidence="3 4">EX-07</strain>
    </source>
</reference>
<dbReference type="Gene3D" id="3.30.70.330">
    <property type="match status" value="1"/>
</dbReference>
<dbReference type="SMART" id="SM00363">
    <property type="entry name" value="S4"/>
    <property type="match status" value="1"/>
</dbReference>
<organism evidence="3 4">
    <name type="scientific">Jeotgalibaca dankookensis</name>
    <dbReference type="NCBI Taxonomy" id="708126"/>
    <lineage>
        <taxon>Bacteria</taxon>
        <taxon>Bacillati</taxon>
        <taxon>Bacillota</taxon>
        <taxon>Bacilli</taxon>
        <taxon>Lactobacillales</taxon>
        <taxon>Carnobacteriaceae</taxon>
        <taxon>Jeotgalibaca</taxon>
    </lineage>
</organism>
<name>A0A1S6IMS0_9LACT</name>
<dbReference type="Gene3D" id="3.30.1370.160">
    <property type="match status" value="1"/>
</dbReference>
<keyword evidence="4" id="KW-1185">Reference proteome</keyword>
<dbReference type="Pfam" id="PF17774">
    <property type="entry name" value="YlmH_RBD"/>
    <property type="match status" value="1"/>
</dbReference>
<dbReference type="InterPro" id="IPR012677">
    <property type="entry name" value="Nucleotide-bd_a/b_plait_sf"/>
</dbReference>
<dbReference type="OrthoDB" id="9812787at2"/>
<dbReference type="STRING" id="708126.BW727_100450"/>
<protein>
    <recommendedName>
        <fullName evidence="2">RNA-binding S4 domain-containing protein</fullName>
    </recommendedName>
</protein>
<dbReference type="AlphaFoldDB" id="A0A1S6IMS0"/>
<dbReference type="CDD" id="cd00165">
    <property type="entry name" value="S4"/>
    <property type="match status" value="1"/>
</dbReference>
<dbReference type="SUPFAM" id="SSF55174">
    <property type="entry name" value="Alpha-L RNA-binding motif"/>
    <property type="match status" value="1"/>
</dbReference>